<organism evidence="3 4">
    <name type="scientific">Fraxinus pennsylvanica</name>
    <dbReference type="NCBI Taxonomy" id="56036"/>
    <lineage>
        <taxon>Eukaryota</taxon>
        <taxon>Viridiplantae</taxon>
        <taxon>Streptophyta</taxon>
        <taxon>Embryophyta</taxon>
        <taxon>Tracheophyta</taxon>
        <taxon>Spermatophyta</taxon>
        <taxon>Magnoliopsida</taxon>
        <taxon>eudicotyledons</taxon>
        <taxon>Gunneridae</taxon>
        <taxon>Pentapetalae</taxon>
        <taxon>asterids</taxon>
        <taxon>lamiids</taxon>
        <taxon>Lamiales</taxon>
        <taxon>Oleaceae</taxon>
        <taxon>Oleeae</taxon>
        <taxon>Fraxinus</taxon>
    </lineage>
</organism>
<feature type="transmembrane region" description="Helical" evidence="2">
    <location>
        <begin position="23"/>
        <end position="41"/>
    </location>
</feature>
<dbReference type="Proteomes" id="UP000834106">
    <property type="component" value="Chromosome 6"/>
</dbReference>
<accession>A0AAD1Z807</accession>
<evidence type="ECO:0000256" key="2">
    <source>
        <dbReference type="SAM" id="Phobius"/>
    </source>
</evidence>
<keyword evidence="2" id="KW-0812">Transmembrane</keyword>
<feature type="region of interest" description="Disordered" evidence="1">
    <location>
        <begin position="45"/>
        <end position="100"/>
    </location>
</feature>
<proteinExistence type="predicted"/>
<evidence type="ECO:0000313" key="4">
    <source>
        <dbReference type="Proteomes" id="UP000834106"/>
    </source>
</evidence>
<sequence>MWSSDRGSSGALRGARESLLNDADAFVVFFFLLIWVSVAAWKSKGTQAKGNEARPPPWGRSNTGRSVFASEDGSKRGPSNLVPPRLPPPGLKRTIGKSRGERLSSDFPRLLYVERARDGGNGSVFFFLLEMD</sequence>
<gene>
    <name evidence="3" type="ORF">FPE_LOCUS10546</name>
</gene>
<keyword evidence="4" id="KW-1185">Reference proteome</keyword>
<keyword evidence="2" id="KW-0472">Membrane</keyword>
<dbReference type="AlphaFoldDB" id="A0AAD1Z807"/>
<keyword evidence="2" id="KW-1133">Transmembrane helix</keyword>
<protein>
    <submittedName>
        <fullName evidence="3">Uncharacterized protein</fullName>
    </submittedName>
</protein>
<dbReference type="EMBL" id="OU503041">
    <property type="protein sequence ID" value="CAI9763116.1"/>
    <property type="molecule type" value="Genomic_DNA"/>
</dbReference>
<evidence type="ECO:0000313" key="3">
    <source>
        <dbReference type="EMBL" id="CAI9763116.1"/>
    </source>
</evidence>
<reference evidence="3" key="1">
    <citation type="submission" date="2023-05" db="EMBL/GenBank/DDBJ databases">
        <authorList>
            <person name="Huff M."/>
        </authorList>
    </citation>
    <scope>NUCLEOTIDE SEQUENCE</scope>
</reference>
<name>A0AAD1Z807_9LAMI</name>
<evidence type="ECO:0000256" key="1">
    <source>
        <dbReference type="SAM" id="MobiDB-lite"/>
    </source>
</evidence>